<evidence type="ECO:0000313" key="1">
    <source>
        <dbReference type="EMBL" id="SHL19153.1"/>
    </source>
</evidence>
<dbReference type="EMBL" id="FRBL01000002">
    <property type="protein sequence ID" value="SHL19153.1"/>
    <property type="molecule type" value="Genomic_DNA"/>
</dbReference>
<dbReference type="RefSeq" id="WP_143159851.1">
    <property type="nucleotide sequence ID" value="NZ_FRBL01000002.1"/>
</dbReference>
<dbReference type="OrthoDB" id="1121210at2"/>
<protein>
    <submittedName>
        <fullName evidence="1">Uncharacterized protein</fullName>
    </submittedName>
</protein>
<sequence length="174" mass="19683">MPYYPILFNALKHHLSWLQDFIRTATPDEFTAALLTLGASQMDLYCGELSVPVILGDIMAALEREQVQEKSAFVQWVADNGGFREVILSDGSLWVLRYSEREQYIHLHPGRYAAHCIRVKAGVLKTAVAWQYKTRGTVPPDLGAINELRKEIGLSPVKTLEESRHLMSMVRLLS</sequence>
<dbReference type="STRING" id="1419482.SAMN05444266_102378"/>
<name>A0A1M6YM12_9BACT</name>
<organism evidence="1 2">
    <name type="scientific">Chitinophaga jiangningensis</name>
    <dbReference type="NCBI Taxonomy" id="1419482"/>
    <lineage>
        <taxon>Bacteria</taxon>
        <taxon>Pseudomonadati</taxon>
        <taxon>Bacteroidota</taxon>
        <taxon>Chitinophagia</taxon>
        <taxon>Chitinophagales</taxon>
        <taxon>Chitinophagaceae</taxon>
        <taxon>Chitinophaga</taxon>
    </lineage>
</organism>
<dbReference type="AlphaFoldDB" id="A0A1M6YM12"/>
<gene>
    <name evidence="1" type="ORF">SAMN05444266_102378</name>
</gene>
<evidence type="ECO:0000313" key="2">
    <source>
        <dbReference type="Proteomes" id="UP000184420"/>
    </source>
</evidence>
<accession>A0A1M6YM12</accession>
<proteinExistence type="predicted"/>
<dbReference type="Proteomes" id="UP000184420">
    <property type="component" value="Unassembled WGS sequence"/>
</dbReference>
<keyword evidence="2" id="KW-1185">Reference proteome</keyword>
<reference evidence="1 2" key="1">
    <citation type="submission" date="2016-11" db="EMBL/GenBank/DDBJ databases">
        <authorList>
            <person name="Jaros S."/>
            <person name="Januszkiewicz K."/>
            <person name="Wedrychowicz H."/>
        </authorList>
    </citation>
    <scope>NUCLEOTIDE SEQUENCE [LARGE SCALE GENOMIC DNA]</scope>
    <source>
        <strain evidence="1 2">DSM 27406</strain>
    </source>
</reference>